<proteinExistence type="inferred from homology"/>
<dbReference type="GO" id="GO:0005737">
    <property type="term" value="C:cytoplasm"/>
    <property type="evidence" value="ECO:0007669"/>
    <property type="project" value="TreeGrafter"/>
</dbReference>
<dbReference type="InterPro" id="IPR022587">
    <property type="entry name" value="MTMR12-like_C"/>
</dbReference>
<reference evidence="4 5" key="1">
    <citation type="submission" date="2019-06" db="EMBL/GenBank/DDBJ databases">
        <title>Draft genomes of female and male turbot (Scophthalmus maximus).</title>
        <authorList>
            <person name="Xu H."/>
            <person name="Xu X.-W."/>
            <person name="Shao C."/>
            <person name="Chen S."/>
        </authorList>
    </citation>
    <scope>NUCLEOTIDE SEQUENCE [LARGE SCALE GENOMIC DNA]</scope>
    <source>
        <strain evidence="4">Ysfricsl-2016a</strain>
        <tissue evidence="4">Blood</tissue>
    </source>
</reference>
<protein>
    <recommendedName>
        <fullName evidence="3">Myotubularin phosphatase domain-containing protein</fullName>
    </recommendedName>
</protein>
<feature type="compositionally biased region" description="Pro residues" evidence="2">
    <location>
        <begin position="815"/>
        <end position="825"/>
    </location>
</feature>
<feature type="region of interest" description="Disordered" evidence="2">
    <location>
        <begin position="810"/>
        <end position="846"/>
    </location>
</feature>
<name>A0A6A4TMJ7_SCOMX</name>
<accession>A0A6A4TMJ7</accession>
<dbReference type="GO" id="GO:0046856">
    <property type="term" value="P:phosphatidylinositol dephosphorylation"/>
    <property type="evidence" value="ECO:0007669"/>
    <property type="project" value="TreeGrafter"/>
</dbReference>
<dbReference type="Gene3D" id="2.30.29.30">
    <property type="entry name" value="Pleckstrin-homology domain (PH domain)/Phosphotyrosine-binding domain (PTB)"/>
    <property type="match status" value="1"/>
</dbReference>
<dbReference type="Proteomes" id="UP000438429">
    <property type="component" value="Unassembled WGS sequence"/>
</dbReference>
<dbReference type="InterPro" id="IPR030564">
    <property type="entry name" value="Myotubularin"/>
</dbReference>
<dbReference type="PANTHER" id="PTHR10807:SF39">
    <property type="entry name" value="MYOTUBULARIN-RELATED PROTEIN 10"/>
    <property type="match status" value="1"/>
</dbReference>
<comment type="similarity">
    <text evidence="1">Belongs to the protein-tyrosine phosphatase family. Non-receptor class myotubularin subfamily.</text>
</comment>
<dbReference type="PROSITE" id="PS51339">
    <property type="entry name" value="PPASE_MYOTUBULARIN"/>
    <property type="match status" value="1"/>
</dbReference>
<dbReference type="InterPro" id="IPR011993">
    <property type="entry name" value="PH-like_dom_sf"/>
</dbReference>
<dbReference type="Pfam" id="PF06602">
    <property type="entry name" value="Myotub-related"/>
    <property type="match status" value="2"/>
</dbReference>
<evidence type="ECO:0000313" key="5">
    <source>
        <dbReference type="Proteomes" id="UP000438429"/>
    </source>
</evidence>
<evidence type="ECO:0000313" key="4">
    <source>
        <dbReference type="EMBL" id="KAF0043212.1"/>
    </source>
</evidence>
<dbReference type="Pfam" id="PF12578">
    <property type="entry name" value="3-PAP"/>
    <property type="match status" value="1"/>
</dbReference>
<evidence type="ECO:0000259" key="3">
    <source>
        <dbReference type="PROSITE" id="PS51339"/>
    </source>
</evidence>
<sequence>MVQDADWQRYKMVIDIYDHVQRQLPVWQITQRAVICHSTASRNGAVPSVALLVWMSRSHGDVSGCPFRDITVRGGQKQCSLSSPSNRHSSVTSLLSRYVFCELFAVATTRCQHRVCDVIETDVKKTIEPPIKKLEPKLLPGEIVVNEVNFVRKCISAESSQEDLWGKLICTNFKVSFILQDAPPKQKSHLSHLLLGEHDIPLTCLEQVVTVNDTRGKKKVLGSNQKLKFNPTELILYCKDLRILRFCFDEAGPESAKKVCLAIAHYSHPADLHLLFGFEYQGRRYHESKEARVNGSTPRGGLRTPIFDRPSDWDREIKRTSASGWRVCSVNESFDISKSLPEYIVVPVSLADQDLKRYSIFFTDQRLPLWCWNHPNGSALVRMASISDPVQQRKIEQRVFTAITKSHPQRSDVFKSDLDKCLPNIQDIQSSFVKVRHICVIDPFEESEERWLSSIETSRWLEHVRAFLKHSAEIVYCLDGKNASVILQEEEDRDLNCVVSSLVQLMLDPQYRSLTGFQSLVQKEWVMAGHRFLDRCNHLKKNDKEESPLFMLFLDCVWQMMNQYPAAFEFTETYLTVLSDSMWIPLFSTFLFNSPKQRAQHLIDFAKNKAIPAGEDQAVYFPPVWDWSQQFSTKDQTLFNNPMYVGKGAACVQNGEVKTFTRTKPAAAVCHRDVYRWMELSNAVSFLKQRNYSSSVRATPSSLRNGLKGGEETLTRRGSLLSELKPDFSPVKVESPSERFFRDLFSQPADQRGLLIPLLMPSHVALWKLYFLRWVPEACIPKGGPITAFHKLSQLVDEIEILQSQLRQYKGPSPGSTPLPSPGGPPVNQRRMYFKASPQNDPPTPPDFLTSSFPFTPMGNLCRRSIHGTPISKFLNGARIWLSTETLANDTV</sequence>
<comment type="caution">
    <text evidence="4">The sequence shown here is derived from an EMBL/GenBank/DDBJ whole genome shotgun (WGS) entry which is preliminary data.</text>
</comment>
<gene>
    <name evidence="4" type="ORF">F2P81_004549</name>
</gene>
<dbReference type="InterPro" id="IPR010569">
    <property type="entry name" value="Myotubularin-like_Pase_dom"/>
</dbReference>
<dbReference type="EMBL" id="VEVO01000004">
    <property type="protein sequence ID" value="KAF0043212.1"/>
    <property type="molecule type" value="Genomic_DNA"/>
</dbReference>
<dbReference type="AlphaFoldDB" id="A0A6A4TMJ7"/>
<dbReference type="InterPro" id="IPR029021">
    <property type="entry name" value="Prot-tyrosine_phosphatase-like"/>
</dbReference>
<evidence type="ECO:0000256" key="1">
    <source>
        <dbReference type="ARBA" id="ARBA00007471"/>
    </source>
</evidence>
<dbReference type="SUPFAM" id="SSF52799">
    <property type="entry name" value="(Phosphotyrosine protein) phosphatases II"/>
    <property type="match status" value="1"/>
</dbReference>
<feature type="domain" description="Myotubularin phosphatase" evidence="3">
    <location>
        <begin position="307"/>
        <end position="771"/>
    </location>
</feature>
<dbReference type="GO" id="GO:0016020">
    <property type="term" value="C:membrane"/>
    <property type="evidence" value="ECO:0007669"/>
    <property type="project" value="TreeGrafter"/>
</dbReference>
<dbReference type="SUPFAM" id="SSF50729">
    <property type="entry name" value="PH domain-like"/>
    <property type="match status" value="1"/>
</dbReference>
<dbReference type="PANTHER" id="PTHR10807">
    <property type="entry name" value="MYOTUBULARIN-RELATED"/>
    <property type="match status" value="1"/>
</dbReference>
<evidence type="ECO:0000256" key="2">
    <source>
        <dbReference type="SAM" id="MobiDB-lite"/>
    </source>
</evidence>
<organism evidence="4 5">
    <name type="scientific">Scophthalmus maximus</name>
    <name type="common">Turbot</name>
    <name type="synonym">Psetta maxima</name>
    <dbReference type="NCBI Taxonomy" id="52904"/>
    <lineage>
        <taxon>Eukaryota</taxon>
        <taxon>Metazoa</taxon>
        <taxon>Chordata</taxon>
        <taxon>Craniata</taxon>
        <taxon>Vertebrata</taxon>
        <taxon>Euteleostomi</taxon>
        <taxon>Actinopterygii</taxon>
        <taxon>Neopterygii</taxon>
        <taxon>Teleostei</taxon>
        <taxon>Neoteleostei</taxon>
        <taxon>Acanthomorphata</taxon>
        <taxon>Carangaria</taxon>
        <taxon>Pleuronectiformes</taxon>
        <taxon>Pleuronectoidei</taxon>
        <taxon>Scophthalmidae</taxon>
        <taxon>Scophthalmus</taxon>
    </lineage>
</organism>